<feature type="domain" description="Solute-binding protein family 3/N-terminal" evidence="3">
    <location>
        <begin position="40"/>
        <end position="262"/>
    </location>
</feature>
<dbReference type="PANTHER" id="PTHR35936:SF17">
    <property type="entry name" value="ARGININE-BINDING EXTRACELLULAR PROTEIN ARTP"/>
    <property type="match status" value="1"/>
</dbReference>
<feature type="chain" id="PRO_5045970579" evidence="2">
    <location>
        <begin position="29"/>
        <end position="263"/>
    </location>
</feature>
<keyword evidence="5" id="KW-1185">Reference proteome</keyword>
<dbReference type="SUPFAM" id="SSF53850">
    <property type="entry name" value="Periplasmic binding protein-like II"/>
    <property type="match status" value="1"/>
</dbReference>
<evidence type="ECO:0000256" key="1">
    <source>
        <dbReference type="ARBA" id="ARBA00022729"/>
    </source>
</evidence>
<sequence length="263" mass="29171">MKSRTVFRRWGTLLTLVGAVFGGAQAYAADNLRAILGSDVVRVGAVSAPPWYQKDLRTNQWTGLVPELVQAIFQPAGVRIEYVDTEWGTAVAGLQSDRFDLLGGFNKTPERAKAIDFTRPIGAHRMGVLTLDNDTARYQTWDSINNPSIRLAAVDGSAAAMLLQPRLQRTQWVIVPGSDAMQLEVESGRANALLTNDIQMAQYIAKRGRGHMIFPTPVQSQPTNIGLRKDRDALREWIDQRLDALDKDGTLARIWARYVPTAK</sequence>
<reference evidence="4 5" key="2">
    <citation type="submission" date="2024-11" db="EMBL/GenBank/DDBJ databases">
        <title>Using genomics to understand microbial adaptation to soil warming.</title>
        <authorList>
            <person name="Deangelis K.M. PhD."/>
        </authorList>
    </citation>
    <scope>NUCLEOTIDE SEQUENCE [LARGE SCALE GENOMIC DNA]</scope>
    <source>
        <strain evidence="4 5">GAS97</strain>
    </source>
</reference>
<keyword evidence="1 2" id="KW-0732">Signal</keyword>
<dbReference type="RefSeq" id="WP_404604841.1">
    <property type="nucleotide sequence ID" value="NZ_JBIYDN010000003.1"/>
</dbReference>
<proteinExistence type="predicted"/>
<evidence type="ECO:0000313" key="4">
    <source>
        <dbReference type="EMBL" id="MFK4441119.1"/>
    </source>
</evidence>
<dbReference type="Pfam" id="PF00497">
    <property type="entry name" value="SBP_bac_3"/>
    <property type="match status" value="1"/>
</dbReference>
<evidence type="ECO:0000256" key="2">
    <source>
        <dbReference type="SAM" id="SignalP"/>
    </source>
</evidence>
<dbReference type="EMBL" id="JBIYDN010000003">
    <property type="protein sequence ID" value="MFK4441119.1"/>
    <property type="molecule type" value="Genomic_DNA"/>
</dbReference>
<dbReference type="InterPro" id="IPR001638">
    <property type="entry name" value="Solute-binding_3/MltF_N"/>
</dbReference>
<accession>A0ABW8MCR4</accession>
<dbReference type="Proteomes" id="UP001620514">
    <property type="component" value="Unassembled WGS sequence"/>
</dbReference>
<dbReference type="PANTHER" id="PTHR35936">
    <property type="entry name" value="MEMBRANE-BOUND LYTIC MUREIN TRANSGLYCOSYLASE F"/>
    <property type="match status" value="1"/>
</dbReference>
<evidence type="ECO:0000259" key="3">
    <source>
        <dbReference type="SMART" id="SM00062"/>
    </source>
</evidence>
<evidence type="ECO:0000313" key="5">
    <source>
        <dbReference type="Proteomes" id="UP001620514"/>
    </source>
</evidence>
<feature type="signal peptide" evidence="2">
    <location>
        <begin position="1"/>
        <end position="28"/>
    </location>
</feature>
<protein>
    <submittedName>
        <fullName evidence="4">Polar amino acid transport system substrate-binding protein</fullName>
    </submittedName>
</protein>
<organism evidence="4 5">
    <name type="scientific">Caballeronia udeis</name>
    <dbReference type="NCBI Taxonomy" id="1232866"/>
    <lineage>
        <taxon>Bacteria</taxon>
        <taxon>Pseudomonadati</taxon>
        <taxon>Pseudomonadota</taxon>
        <taxon>Betaproteobacteria</taxon>
        <taxon>Burkholderiales</taxon>
        <taxon>Burkholderiaceae</taxon>
        <taxon>Caballeronia</taxon>
    </lineage>
</organism>
<name>A0ABW8MCR4_9BURK</name>
<comment type="caution">
    <text evidence="4">The sequence shown here is derived from an EMBL/GenBank/DDBJ whole genome shotgun (WGS) entry which is preliminary data.</text>
</comment>
<dbReference type="Gene3D" id="3.40.190.10">
    <property type="entry name" value="Periplasmic binding protein-like II"/>
    <property type="match status" value="2"/>
</dbReference>
<reference evidence="4 5" key="1">
    <citation type="submission" date="2024-10" db="EMBL/GenBank/DDBJ databases">
        <authorList>
            <person name="Deangelis K."/>
            <person name="Huntemann M."/>
            <person name="Clum A."/>
            <person name="Wang J."/>
            <person name="Palaniappan K."/>
            <person name="Ritter S."/>
            <person name="Chen I.-M."/>
            <person name="Stamatis D."/>
            <person name="Reddy T."/>
            <person name="O'Malley R."/>
            <person name="Daum C."/>
            <person name="Ng V."/>
            <person name="Ivanova N."/>
            <person name="Kyrpides N."/>
            <person name="Woyke T."/>
        </authorList>
    </citation>
    <scope>NUCLEOTIDE SEQUENCE [LARGE SCALE GENOMIC DNA]</scope>
    <source>
        <strain evidence="4 5">GAS97</strain>
    </source>
</reference>
<dbReference type="SMART" id="SM00062">
    <property type="entry name" value="PBPb"/>
    <property type="match status" value="1"/>
</dbReference>
<gene>
    <name evidence="4" type="ORF">ABH943_001130</name>
</gene>